<reference evidence="1 2" key="1">
    <citation type="journal article" date="2022" name="Plant J.">
        <title>Chromosome-level genome of Camellia lanceoleosa provides a valuable resource for understanding genome evolution and self-incompatibility.</title>
        <authorList>
            <person name="Gong W."/>
            <person name="Xiao S."/>
            <person name="Wang L."/>
            <person name="Liao Z."/>
            <person name="Chang Y."/>
            <person name="Mo W."/>
            <person name="Hu G."/>
            <person name="Li W."/>
            <person name="Zhao G."/>
            <person name="Zhu H."/>
            <person name="Hu X."/>
            <person name="Ji K."/>
            <person name="Xiang X."/>
            <person name="Song Q."/>
            <person name="Yuan D."/>
            <person name="Jin S."/>
            <person name="Zhang L."/>
        </authorList>
    </citation>
    <scope>NUCLEOTIDE SEQUENCE [LARGE SCALE GENOMIC DNA]</scope>
    <source>
        <strain evidence="1">SQ_2022a</strain>
    </source>
</reference>
<accession>A0ACC0HPM1</accession>
<organism evidence="1 2">
    <name type="scientific">Camellia lanceoleosa</name>
    <dbReference type="NCBI Taxonomy" id="1840588"/>
    <lineage>
        <taxon>Eukaryota</taxon>
        <taxon>Viridiplantae</taxon>
        <taxon>Streptophyta</taxon>
        <taxon>Embryophyta</taxon>
        <taxon>Tracheophyta</taxon>
        <taxon>Spermatophyta</taxon>
        <taxon>Magnoliopsida</taxon>
        <taxon>eudicotyledons</taxon>
        <taxon>Gunneridae</taxon>
        <taxon>Pentapetalae</taxon>
        <taxon>asterids</taxon>
        <taxon>Ericales</taxon>
        <taxon>Theaceae</taxon>
        <taxon>Camellia</taxon>
    </lineage>
</organism>
<evidence type="ECO:0000313" key="2">
    <source>
        <dbReference type="Proteomes" id="UP001060215"/>
    </source>
</evidence>
<gene>
    <name evidence="1" type="ORF">LOK49_LG05G00280</name>
</gene>
<proteinExistence type="predicted"/>
<name>A0ACC0HPM1_9ERIC</name>
<comment type="caution">
    <text evidence="1">The sequence shown here is derived from an EMBL/GenBank/DDBJ whole genome shotgun (WGS) entry which is preliminary data.</text>
</comment>
<protein>
    <submittedName>
        <fullName evidence="1">UPF0481 protein</fullName>
    </submittedName>
</protein>
<dbReference type="Proteomes" id="UP001060215">
    <property type="component" value="Chromosome 4"/>
</dbReference>
<keyword evidence="2" id="KW-1185">Reference proteome</keyword>
<sequence length="195" mass="22485">MSSASDLKFAGIKFVPNRPPTGEEFKISFNEYKCLSKIIYGARFVIPTLFLYESTEPFLRNLIAYDQCHPGVRRYFTSYANFMDTLISSDKDVHVLAKAGIIRNHLGTGEDATKFFNNLCKEVFLKESYNYFAETISVADHYSKAFWSDLMARLRHKYFASPWAFKAFVVGFVTFAIAAFKFITKTFHIHIPPYD</sequence>
<evidence type="ECO:0000313" key="1">
    <source>
        <dbReference type="EMBL" id="KAI8015434.1"/>
    </source>
</evidence>
<dbReference type="EMBL" id="CM045761">
    <property type="protein sequence ID" value="KAI8015434.1"/>
    <property type="molecule type" value="Genomic_DNA"/>
</dbReference>